<evidence type="ECO:0000313" key="8">
    <source>
        <dbReference type="Proteomes" id="UP000067461"/>
    </source>
</evidence>
<evidence type="ECO:0000256" key="6">
    <source>
        <dbReference type="HAMAP-Rule" id="MF_00658"/>
    </source>
</evidence>
<comment type="similarity">
    <text evidence="5 6">Belongs to the RNA methyltransferase RlmH family.</text>
</comment>
<dbReference type="PANTHER" id="PTHR33603">
    <property type="entry name" value="METHYLTRANSFERASE"/>
    <property type="match status" value="1"/>
</dbReference>
<dbReference type="Gene3D" id="3.40.1280.10">
    <property type="match status" value="1"/>
</dbReference>
<dbReference type="GO" id="GO:0005737">
    <property type="term" value="C:cytoplasm"/>
    <property type="evidence" value="ECO:0007669"/>
    <property type="project" value="UniProtKB-SubCell"/>
</dbReference>
<keyword evidence="1 6" id="KW-0698">rRNA processing</keyword>
<keyword evidence="2 6" id="KW-0489">Methyltransferase</keyword>
<dbReference type="PANTHER" id="PTHR33603:SF1">
    <property type="entry name" value="RIBOSOMAL RNA LARGE SUBUNIT METHYLTRANSFERASE H"/>
    <property type="match status" value="1"/>
</dbReference>
<dbReference type="EC" id="2.1.1.177" evidence="6"/>
<reference evidence="7 8" key="1">
    <citation type="journal article" date="2014" name="Nat. Commun.">
        <title>Physiological and genomic features of highly alkaliphilic hydrogen-utilizing Betaproteobacteria from a continental serpentinizing site.</title>
        <authorList>
            <person name="Suzuki S."/>
            <person name="Kuenen J.G."/>
            <person name="Schipper K."/>
            <person name="van der Velde S."/>
            <person name="Ishii S."/>
            <person name="Wu A."/>
            <person name="Sorokin D.Y."/>
            <person name="Tenney A."/>
            <person name="Meng X.Y."/>
            <person name="Morrill P.L."/>
            <person name="Kamagata Y."/>
            <person name="Muyzer G."/>
            <person name="Nealson K.H."/>
        </authorList>
    </citation>
    <scope>NUCLEOTIDE SEQUENCE [LARGE SCALE GENOMIC DNA]</scope>
    <source>
        <strain evidence="7 8">A1</strain>
    </source>
</reference>
<comment type="function">
    <text evidence="6">Specifically methylates the pseudouridine at position 1915 (m3Psi1915) in 23S rRNA.</text>
</comment>
<feature type="binding site" evidence="6">
    <location>
        <position position="103"/>
    </location>
    <ligand>
        <name>S-adenosyl-L-methionine</name>
        <dbReference type="ChEBI" id="CHEBI:59789"/>
    </ligand>
</feature>
<dbReference type="CDD" id="cd18081">
    <property type="entry name" value="RlmH-like"/>
    <property type="match status" value="1"/>
</dbReference>
<dbReference type="HOGENOM" id="CLU_100552_1_0_4"/>
<keyword evidence="4 6" id="KW-0949">S-adenosyl-L-methionine</keyword>
<dbReference type="PIRSF" id="PIRSF004505">
    <property type="entry name" value="MT_bac"/>
    <property type="match status" value="1"/>
</dbReference>
<organism evidence="7 8">
    <name type="scientific">Serpentinimonas raichei</name>
    <dbReference type="NCBI Taxonomy" id="1458425"/>
    <lineage>
        <taxon>Bacteria</taxon>
        <taxon>Pseudomonadati</taxon>
        <taxon>Pseudomonadota</taxon>
        <taxon>Betaproteobacteria</taxon>
        <taxon>Burkholderiales</taxon>
        <taxon>Comamonadaceae</taxon>
        <taxon>Serpentinimonas</taxon>
    </lineage>
</organism>
<comment type="subcellular location">
    <subcellularLocation>
        <location evidence="6">Cytoplasm</location>
    </subcellularLocation>
</comment>
<dbReference type="Pfam" id="PF02590">
    <property type="entry name" value="SPOUT_MTase"/>
    <property type="match status" value="1"/>
</dbReference>
<evidence type="ECO:0000313" key="7">
    <source>
        <dbReference type="EMBL" id="BAO80649.1"/>
    </source>
</evidence>
<evidence type="ECO:0000256" key="3">
    <source>
        <dbReference type="ARBA" id="ARBA00022679"/>
    </source>
</evidence>
<keyword evidence="6" id="KW-0963">Cytoplasm</keyword>
<name>A0A060NNZ7_9BURK</name>
<evidence type="ECO:0000256" key="4">
    <source>
        <dbReference type="ARBA" id="ARBA00022691"/>
    </source>
</evidence>
<dbReference type="OrthoDB" id="9806643at2"/>
<keyword evidence="8" id="KW-1185">Reference proteome</keyword>
<dbReference type="STRING" id="1458425.SRAA_0795"/>
<dbReference type="KEGG" id="cbaa:SRAA_0795"/>
<dbReference type="GO" id="GO:0070038">
    <property type="term" value="F:rRNA (pseudouridine-N3-)-methyltransferase activity"/>
    <property type="evidence" value="ECO:0007669"/>
    <property type="project" value="UniProtKB-UniRule"/>
</dbReference>
<dbReference type="HAMAP" id="MF_00658">
    <property type="entry name" value="23SrRNA_methyltr_H"/>
    <property type="match status" value="1"/>
</dbReference>
<dbReference type="NCBIfam" id="NF000986">
    <property type="entry name" value="PRK00103.1-4"/>
    <property type="match status" value="1"/>
</dbReference>
<dbReference type="Proteomes" id="UP000067461">
    <property type="component" value="Chromosome"/>
</dbReference>
<comment type="catalytic activity">
    <reaction evidence="6">
        <text>pseudouridine(1915) in 23S rRNA + S-adenosyl-L-methionine = N(3)-methylpseudouridine(1915) in 23S rRNA + S-adenosyl-L-homocysteine + H(+)</text>
        <dbReference type="Rhea" id="RHEA:42752"/>
        <dbReference type="Rhea" id="RHEA-COMP:10221"/>
        <dbReference type="Rhea" id="RHEA-COMP:10222"/>
        <dbReference type="ChEBI" id="CHEBI:15378"/>
        <dbReference type="ChEBI" id="CHEBI:57856"/>
        <dbReference type="ChEBI" id="CHEBI:59789"/>
        <dbReference type="ChEBI" id="CHEBI:65314"/>
        <dbReference type="ChEBI" id="CHEBI:74486"/>
        <dbReference type="EC" id="2.1.1.177"/>
    </reaction>
</comment>
<dbReference type="EMBL" id="AP014568">
    <property type="protein sequence ID" value="BAO80649.1"/>
    <property type="molecule type" value="Genomic_DNA"/>
</dbReference>
<dbReference type="RefSeq" id="WP_045531120.1">
    <property type="nucleotide sequence ID" value="NZ_AP014568.1"/>
</dbReference>
<protein>
    <recommendedName>
        <fullName evidence="6">Ribosomal RNA large subunit methyltransferase H</fullName>
        <ecNumber evidence="6">2.1.1.177</ecNumber>
    </recommendedName>
    <alternativeName>
        <fullName evidence="6">23S rRNA (pseudouridine1915-N3)-methyltransferase</fullName>
    </alternativeName>
    <alternativeName>
        <fullName evidence="6">23S rRNA m3Psi1915 methyltransferase</fullName>
    </alternativeName>
    <alternativeName>
        <fullName evidence="6">rRNA (pseudouridine-N3-)-methyltransferase RlmH</fullName>
    </alternativeName>
</protein>
<dbReference type="InterPro" id="IPR029026">
    <property type="entry name" value="tRNA_m1G_MTases_N"/>
</dbReference>
<comment type="subunit">
    <text evidence="6">Homodimer.</text>
</comment>
<feature type="binding site" evidence="6">
    <location>
        <begin position="122"/>
        <end position="127"/>
    </location>
    <ligand>
        <name>S-adenosyl-L-methionine</name>
        <dbReference type="ChEBI" id="CHEBI:59789"/>
    </ligand>
</feature>
<dbReference type="AlphaFoldDB" id="A0A060NNZ7"/>
<evidence type="ECO:0000256" key="2">
    <source>
        <dbReference type="ARBA" id="ARBA00022603"/>
    </source>
</evidence>
<evidence type="ECO:0000256" key="5">
    <source>
        <dbReference type="ARBA" id="ARBA00038303"/>
    </source>
</evidence>
<accession>A0A060NNZ7</accession>
<sequence length="155" mass="17155">MKLVLVAVGQRLPDWAQTACDDFAKRLPPDARFELRTVKAEPRGHKSVAALRAAERERIEAALPKGARLVVLDERGSTLTTAALARQWLQWQQQGDDVALLIGGPDGLDPALKSAAQQSLRLSDLTLPHALARLLLIEQLYRAWSLNAGHPYHRE</sequence>
<evidence type="ECO:0000256" key="1">
    <source>
        <dbReference type="ARBA" id="ARBA00022552"/>
    </source>
</evidence>
<feature type="binding site" evidence="6">
    <location>
        <position position="72"/>
    </location>
    <ligand>
        <name>S-adenosyl-L-methionine</name>
        <dbReference type="ChEBI" id="CHEBI:59789"/>
    </ligand>
</feature>
<proteinExistence type="inferred from homology"/>
<dbReference type="InterPro" id="IPR029028">
    <property type="entry name" value="Alpha/beta_knot_MTases"/>
</dbReference>
<dbReference type="InterPro" id="IPR003742">
    <property type="entry name" value="RlmH-like"/>
</dbReference>
<keyword evidence="3 6" id="KW-0808">Transferase</keyword>
<dbReference type="SUPFAM" id="SSF75217">
    <property type="entry name" value="alpha/beta knot"/>
    <property type="match status" value="1"/>
</dbReference>
<gene>
    <name evidence="6" type="primary">rlmH</name>
    <name evidence="7" type="ORF">SRAA_0795</name>
</gene>